<proteinExistence type="predicted"/>
<dbReference type="EMBL" id="CDMY01000363">
    <property type="protein sequence ID" value="CEM05725.1"/>
    <property type="molecule type" value="Genomic_DNA"/>
</dbReference>
<dbReference type="PhylomeDB" id="A0A0G4F2V0"/>
<organism evidence="2 3">
    <name type="scientific">Vitrella brassicaformis (strain CCMP3155)</name>
    <dbReference type="NCBI Taxonomy" id="1169540"/>
    <lineage>
        <taxon>Eukaryota</taxon>
        <taxon>Sar</taxon>
        <taxon>Alveolata</taxon>
        <taxon>Colpodellida</taxon>
        <taxon>Vitrellaceae</taxon>
        <taxon>Vitrella</taxon>
    </lineage>
</organism>
<dbReference type="Gene3D" id="1.25.40.20">
    <property type="entry name" value="Ankyrin repeat-containing domain"/>
    <property type="match status" value="1"/>
</dbReference>
<dbReference type="AlphaFoldDB" id="A0A0G4F2V0"/>
<gene>
    <name evidence="2" type="ORF">Vbra_5543</name>
</gene>
<feature type="region of interest" description="Disordered" evidence="1">
    <location>
        <begin position="1"/>
        <end position="29"/>
    </location>
</feature>
<protein>
    <submittedName>
        <fullName evidence="2">Uncharacterized protein</fullName>
    </submittedName>
</protein>
<dbReference type="OrthoDB" id="1577640at2759"/>
<dbReference type="InParanoid" id="A0A0G4F2V0"/>
<dbReference type="VEuPathDB" id="CryptoDB:Vbra_5543"/>
<accession>A0A0G4F2V0</accession>
<dbReference type="SUPFAM" id="SSF48403">
    <property type="entry name" value="Ankyrin repeat"/>
    <property type="match status" value="1"/>
</dbReference>
<evidence type="ECO:0000256" key="1">
    <source>
        <dbReference type="SAM" id="MobiDB-lite"/>
    </source>
</evidence>
<dbReference type="Proteomes" id="UP000041254">
    <property type="component" value="Unassembled WGS sequence"/>
</dbReference>
<evidence type="ECO:0000313" key="3">
    <source>
        <dbReference type="Proteomes" id="UP000041254"/>
    </source>
</evidence>
<evidence type="ECO:0000313" key="2">
    <source>
        <dbReference type="EMBL" id="CEM05725.1"/>
    </source>
</evidence>
<sequence>MTEEIDKELIHSMSSDSEQPAPFTPVTHPVPLPDSFTVCRPHHQQTELEFYDGACQLTKQLATRIVREDITGHTARGLLEQGADAEAIVTADSDKRTLVELAVEHLCPEAAEGVPQYGADVTGQCLVHGMASEETYGDEGAGEGHEILEVIKMLGDRDESVLWEKDGNGEQPIHHFCQFPLADTSCQEQLIEYLIDTVGEDVVNAPDDHGRRPLQHAYRSLMFDFGGWDVKRATINKLLDRGADDIHVMESLFREVAWLRVESGWSDAEWAERRDEELLGVDVTDMVKLLEKGASVSRAGLDALDVLGWDDQYSLSDMEIGYDACDCIYSHI</sequence>
<reference evidence="2 3" key="1">
    <citation type="submission" date="2014-11" db="EMBL/GenBank/DDBJ databases">
        <authorList>
            <person name="Zhu J."/>
            <person name="Qi W."/>
            <person name="Song R."/>
        </authorList>
    </citation>
    <scope>NUCLEOTIDE SEQUENCE [LARGE SCALE GENOMIC DNA]</scope>
</reference>
<dbReference type="InterPro" id="IPR036770">
    <property type="entry name" value="Ankyrin_rpt-contain_sf"/>
</dbReference>
<keyword evidence="3" id="KW-1185">Reference proteome</keyword>
<name>A0A0G4F2V0_VITBC</name>